<feature type="domain" description="Gfo/Idh/MocA-like oxidoreductase N-terminal" evidence="3">
    <location>
        <begin position="7"/>
        <end position="124"/>
    </location>
</feature>
<evidence type="ECO:0000313" key="6">
    <source>
        <dbReference type="Proteomes" id="UP001195660"/>
    </source>
</evidence>
<dbReference type="EMBL" id="WOFE01000007">
    <property type="protein sequence ID" value="MBM5572439.1"/>
    <property type="molecule type" value="Genomic_DNA"/>
</dbReference>
<name>A0ABS2CE75_9NEIS</name>
<comment type="caution">
    <text evidence="5">The sequence shown here is derived from an EMBL/GenBank/DDBJ whole genome shotgun (WGS) entry which is preliminary data.</text>
</comment>
<evidence type="ECO:0000256" key="1">
    <source>
        <dbReference type="ARBA" id="ARBA00010928"/>
    </source>
</evidence>
<reference evidence="5 6" key="1">
    <citation type="submission" date="2019-11" db="EMBL/GenBank/DDBJ databases">
        <title>Novel Deefgea species.</title>
        <authorList>
            <person name="Han J.-H."/>
        </authorList>
    </citation>
    <scope>NUCLEOTIDE SEQUENCE [LARGE SCALE GENOMIC DNA]</scope>
    <source>
        <strain evidence="5 6">LMG 24817</strain>
    </source>
</reference>
<dbReference type="InterPro" id="IPR004104">
    <property type="entry name" value="Gfo/Idh/MocA-like_OxRdtase_C"/>
</dbReference>
<evidence type="ECO:0000259" key="3">
    <source>
        <dbReference type="Pfam" id="PF01408"/>
    </source>
</evidence>
<gene>
    <name evidence="5" type="ORF">GM173_12755</name>
</gene>
<feature type="domain" description="Gfo/Idh/MocA-like oxidoreductase C-terminal" evidence="4">
    <location>
        <begin position="139"/>
        <end position="347"/>
    </location>
</feature>
<dbReference type="InterPro" id="IPR000683">
    <property type="entry name" value="Gfo/Idh/MocA-like_OxRdtase_N"/>
</dbReference>
<keyword evidence="2" id="KW-0560">Oxidoreductase</keyword>
<dbReference type="SUPFAM" id="SSF51735">
    <property type="entry name" value="NAD(P)-binding Rossmann-fold domains"/>
    <property type="match status" value="1"/>
</dbReference>
<evidence type="ECO:0000256" key="2">
    <source>
        <dbReference type="ARBA" id="ARBA00023002"/>
    </source>
</evidence>
<accession>A0ABS2CE75</accession>
<dbReference type="NCBIfam" id="NF008607">
    <property type="entry name" value="PRK11579.1"/>
    <property type="match status" value="1"/>
</dbReference>
<protein>
    <submittedName>
        <fullName evidence="5">Oxidoreductase</fullName>
    </submittedName>
</protein>
<dbReference type="InterPro" id="IPR051317">
    <property type="entry name" value="Gfo/Idh/MocA_oxidoreduct"/>
</dbReference>
<proteinExistence type="inferred from homology"/>
<dbReference type="Gene3D" id="3.30.360.10">
    <property type="entry name" value="Dihydrodipicolinate Reductase, domain 2"/>
    <property type="match status" value="1"/>
</dbReference>
<keyword evidence="6" id="KW-1185">Reference proteome</keyword>
<dbReference type="Pfam" id="PF01408">
    <property type="entry name" value="GFO_IDH_MocA"/>
    <property type="match status" value="1"/>
</dbReference>
<dbReference type="Proteomes" id="UP001195660">
    <property type="component" value="Unassembled WGS sequence"/>
</dbReference>
<evidence type="ECO:0000259" key="4">
    <source>
        <dbReference type="Pfam" id="PF02894"/>
    </source>
</evidence>
<dbReference type="InterPro" id="IPR036291">
    <property type="entry name" value="NAD(P)-bd_dom_sf"/>
</dbReference>
<dbReference type="Gene3D" id="3.40.50.720">
    <property type="entry name" value="NAD(P)-binding Rossmann-like Domain"/>
    <property type="match status" value="1"/>
</dbReference>
<sequence length="348" mass="38263">MTKKNSLRVGLIGYGYAGKTFHAPLIHATPGLNLVAIASSRPADVLADWPDIVVKTEPDRLLAHPGLDLVVIASPNDTHHPLARAAIAAGKHVVIDKPFTLDLREAEDLWVRAERAGLLLSVFHNRRWDNDYIALCDIVRSGQLGQIVEFTTRFDRYRPAVKNRWREANVAGAGLWYDLGPHLIDQTLQLFGMPAAVTADLALRRHGAQAVDDFHVIFHYAKMRAVLAASTLVSGGTPRFLVQGTQGAWSVSGLDQQETWLKAGGLPGNAAWGVDDRQAQHFTSHNDQISSQLMPLPQGNYAAYYAGIRDALLNQQQSPVTTLQARDVMRILDIARQSDAEGRRIALI</sequence>
<dbReference type="RefSeq" id="WP_203571771.1">
    <property type="nucleotide sequence ID" value="NZ_WOFE01000007.1"/>
</dbReference>
<organism evidence="5 6">
    <name type="scientific">Deefgea chitinilytica</name>
    <dbReference type="NCBI Taxonomy" id="570276"/>
    <lineage>
        <taxon>Bacteria</taxon>
        <taxon>Pseudomonadati</taxon>
        <taxon>Pseudomonadota</taxon>
        <taxon>Betaproteobacteria</taxon>
        <taxon>Neisseriales</taxon>
        <taxon>Chitinibacteraceae</taxon>
        <taxon>Deefgea</taxon>
    </lineage>
</organism>
<dbReference type="Pfam" id="PF02894">
    <property type="entry name" value="GFO_IDH_MocA_C"/>
    <property type="match status" value="1"/>
</dbReference>
<dbReference type="PANTHER" id="PTHR43708:SF5">
    <property type="entry name" value="CONSERVED EXPRESSED OXIDOREDUCTASE (EUROFUNG)-RELATED"/>
    <property type="match status" value="1"/>
</dbReference>
<dbReference type="PANTHER" id="PTHR43708">
    <property type="entry name" value="CONSERVED EXPRESSED OXIDOREDUCTASE (EUROFUNG)"/>
    <property type="match status" value="1"/>
</dbReference>
<evidence type="ECO:0000313" key="5">
    <source>
        <dbReference type="EMBL" id="MBM5572439.1"/>
    </source>
</evidence>
<comment type="similarity">
    <text evidence="1">Belongs to the Gfo/Idh/MocA family.</text>
</comment>